<proteinExistence type="predicted"/>
<feature type="domain" description="2EXR" evidence="1">
    <location>
        <begin position="21"/>
        <end position="103"/>
    </location>
</feature>
<evidence type="ECO:0000313" key="2">
    <source>
        <dbReference type="EMBL" id="KAG4422828.1"/>
    </source>
</evidence>
<accession>A0A8H8BTC4</accession>
<dbReference type="AlphaFoldDB" id="A0A8H8BTC4"/>
<dbReference type="Pfam" id="PF20150">
    <property type="entry name" value="2EXR"/>
    <property type="match status" value="1"/>
</dbReference>
<dbReference type="OrthoDB" id="3473305at2759"/>
<dbReference type="EMBL" id="JAFJYH010000043">
    <property type="protein sequence ID" value="KAG4422828.1"/>
    <property type="molecule type" value="Genomic_DNA"/>
</dbReference>
<dbReference type="InterPro" id="IPR045518">
    <property type="entry name" value="2EXR"/>
</dbReference>
<sequence length="214" mass="24589">MASDTAVNESISAKCLQKNTFFKFPKLAAELRLMIWKKSPLEPQIVTIHHDKFYDHATASYKLDPLLQTDLEAIEVTRAIRKLEFGKNLDSIPVYFDFTRDAIVFTDGCALRTFFQIASNASLTTSKVPLRKQVLFLGCKRCVEHFWDMFTPSAYSAIGSPKSFVLCKSLPSRVTWIKFRWIYRDRLSARKKYNGPPILVVTLRELKKNLDTAI</sequence>
<dbReference type="PANTHER" id="PTHR35910">
    <property type="entry name" value="2EXR DOMAIN-CONTAINING PROTEIN"/>
    <property type="match status" value="1"/>
</dbReference>
<protein>
    <recommendedName>
        <fullName evidence="1">2EXR domain-containing protein</fullName>
    </recommendedName>
</protein>
<evidence type="ECO:0000313" key="3">
    <source>
        <dbReference type="Proteomes" id="UP000664132"/>
    </source>
</evidence>
<evidence type="ECO:0000259" key="1">
    <source>
        <dbReference type="Pfam" id="PF20150"/>
    </source>
</evidence>
<reference evidence="2" key="1">
    <citation type="submission" date="2021-02" db="EMBL/GenBank/DDBJ databases">
        <title>Genome sequence Cadophora malorum strain M34.</title>
        <authorList>
            <person name="Stefanovic E."/>
            <person name="Vu D."/>
            <person name="Scully C."/>
            <person name="Dijksterhuis J."/>
            <person name="Roader J."/>
            <person name="Houbraken J."/>
        </authorList>
    </citation>
    <scope>NUCLEOTIDE SEQUENCE</scope>
    <source>
        <strain evidence="2">M34</strain>
    </source>
</reference>
<organism evidence="2 3">
    <name type="scientific">Cadophora malorum</name>
    <dbReference type="NCBI Taxonomy" id="108018"/>
    <lineage>
        <taxon>Eukaryota</taxon>
        <taxon>Fungi</taxon>
        <taxon>Dikarya</taxon>
        <taxon>Ascomycota</taxon>
        <taxon>Pezizomycotina</taxon>
        <taxon>Leotiomycetes</taxon>
        <taxon>Helotiales</taxon>
        <taxon>Ploettnerulaceae</taxon>
        <taxon>Cadophora</taxon>
    </lineage>
</organism>
<dbReference type="Proteomes" id="UP000664132">
    <property type="component" value="Unassembled WGS sequence"/>
</dbReference>
<name>A0A8H8BTC4_9HELO</name>
<comment type="caution">
    <text evidence="2">The sequence shown here is derived from an EMBL/GenBank/DDBJ whole genome shotgun (WGS) entry which is preliminary data.</text>
</comment>
<keyword evidence="3" id="KW-1185">Reference proteome</keyword>
<gene>
    <name evidence="2" type="ORF">IFR04_004050</name>
</gene>
<dbReference type="PANTHER" id="PTHR35910:SF1">
    <property type="entry name" value="2EXR DOMAIN-CONTAINING PROTEIN"/>
    <property type="match status" value="1"/>
</dbReference>